<accession>A0A3P7THV9</accession>
<dbReference type="InterPro" id="IPR003582">
    <property type="entry name" value="ShKT_dom"/>
</dbReference>
<dbReference type="WBParaSite" id="HPBE_0000139601-mRNA-1">
    <property type="protein sequence ID" value="HPBE_0000139601-mRNA-1"/>
    <property type="gene ID" value="HPBE_0000139601"/>
</dbReference>
<dbReference type="FunFam" id="1.10.10.1940:FF:000002">
    <property type="entry name" value="PHAryngeal gland Toxin-related"/>
    <property type="match status" value="3"/>
</dbReference>
<evidence type="ECO:0000313" key="7">
    <source>
        <dbReference type="Proteomes" id="UP000050761"/>
    </source>
</evidence>
<dbReference type="PANTHER" id="PTHR46219">
    <property type="entry name" value="PROTEIN CBG11138"/>
    <property type="match status" value="1"/>
</dbReference>
<evidence type="ECO:0000256" key="2">
    <source>
        <dbReference type="ARBA" id="ARBA00023157"/>
    </source>
</evidence>
<dbReference type="OrthoDB" id="5868199at2759"/>
<evidence type="ECO:0000256" key="4">
    <source>
        <dbReference type="SAM" id="SignalP"/>
    </source>
</evidence>
<evidence type="ECO:0000259" key="5">
    <source>
        <dbReference type="PROSITE" id="PS51670"/>
    </source>
</evidence>
<sequence>MLAFQFLLLLFDLVEAQQYRSCADGGVGHCRTYTGDDSCPYVPHVTVLRISDSFRTNRRPFSACVDLVNPRTGVSDCPNLAYLCNNAIYYNLMTQQCPKTCNRSCFDLVNPRTGVSDCPRLAYLCNNVNYYNLMTQQCPRTCNRCPPGAATVVTPTVVPATTCQDLVDPRTGVSNCAQMAAYCRNPLYVNLMRQQCPRTCGYCV</sequence>
<evidence type="ECO:0000313" key="8">
    <source>
        <dbReference type="WBParaSite" id="HPBE_0000139601-mRNA-1"/>
    </source>
</evidence>
<evidence type="ECO:0000313" key="6">
    <source>
        <dbReference type="EMBL" id="VDO19779.1"/>
    </source>
</evidence>
<dbReference type="Proteomes" id="UP000050761">
    <property type="component" value="Unassembled WGS sequence"/>
</dbReference>
<reference evidence="8" key="2">
    <citation type="submission" date="2019-09" db="UniProtKB">
        <authorList>
            <consortium name="WormBaseParasite"/>
        </authorList>
    </citation>
    <scope>IDENTIFICATION</scope>
</reference>
<dbReference type="SMART" id="SM00254">
    <property type="entry name" value="ShKT"/>
    <property type="match status" value="3"/>
</dbReference>
<comment type="caution">
    <text evidence="3">Lacks conserved residue(s) required for the propagation of feature annotation.</text>
</comment>
<feature type="domain" description="ShKT" evidence="5">
    <location>
        <begin position="105"/>
        <end position="145"/>
    </location>
</feature>
<evidence type="ECO:0000256" key="3">
    <source>
        <dbReference type="PROSITE-ProRule" id="PRU01005"/>
    </source>
</evidence>
<dbReference type="Gene3D" id="1.10.10.1870">
    <property type="entry name" value="ShTK domain-like"/>
    <property type="match status" value="2"/>
</dbReference>
<dbReference type="PROSITE" id="PS51670">
    <property type="entry name" value="SHKT"/>
    <property type="match status" value="2"/>
</dbReference>
<keyword evidence="1 4" id="KW-0732">Signal</keyword>
<feature type="domain" description="ShKT" evidence="5">
    <location>
        <begin position="163"/>
        <end position="203"/>
    </location>
</feature>
<keyword evidence="2" id="KW-1015">Disulfide bond</keyword>
<keyword evidence="7" id="KW-1185">Reference proteome</keyword>
<feature type="signal peptide" evidence="4">
    <location>
        <begin position="1"/>
        <end position="16"/>
    </location>
</feature>
<feature type="chain" id="PRO_5044551251" evidence="4">
    <location>
        <begin position="17"/>
        <end position="204"/>
    </location>
</feature>
<dbReference type="EMBL" id="UZAH01001502">
    <property type="protein sequence ID" value="VDO19779.1"/>
    <property type="molecule type" value="Genomic_DNA"/>
</dbReference>
<proteinExistence type="predicted"/>
<dbReference type="AlphaFoldDB" id="A0A183F5F4"/>
<dbReference type="Gene3D" id="1.10.10.1940">
    <property type="match status" value="1"/>
</dbReference>
<gene>
    <name evidence="6" type="ORF">HPBE_LOCUS1397</name>
</gene>
<accession>A0A183F5F4</accession>
<organism evidence="7 8">
    <name type="scientific">Heligmosomoides polygyrus</name>
    <name type="common">Parasitic roundworm</name>
    <dbReference type="NCBI Taxonomy" id="6339"/>
    <lineage>
        <taxon>Eukaryota</taxon>
        <taxon>Metazoa</taxon>
        <taxon>Ecdysozoa</taxon>
        <taxon>Nematoda</taxon>
        <taxon>Chromadorea</taxon>
        <taxon>Rhabditida</taxon>
        <taxon>Rhabditina</taxon>
        <taxon>Rhabditomorpha</taxon>
        <taxon>Strongyloidea</taxon>
        <taxon>Heligmosomidae</taxon>
        <taxon>Heligmosomoides</taxon>
    </lineage>
</organism>
<evidence type="ECO:0000256" key="1">
    <source>
        <dbReference type="ARBA" id="ARBA00022729"/>
    </source>
</evidence>
<reference evidence="6 7" key="1">
    <citation type="submission" date="2018-11" db="EMBL/GenBank/DDBJ databases">
        <authorList>
            <consortium name="Pathogen Informatics"/>
        </authorList>
    </citation>
    <scope>NUCLEOTIDE SEQUENCE [LARGE SCALE GENOMIC DNA]</scope>
</reference>
<name>A0A183F5F4_HELPZ</name>
<protein>
    <submittedName>
        <fullName evidence="8">ShTK domain protein</fullName>
    </submittedName>
</protein>
<dbReference type="Pfam" id="PF01549">
    <property type="entry name" value="ShK"/>
    <property type="match status" value="3"/>
</dbReference>